<dbReference type="SUPFAM" id="SSF47413">
    <property type="entry name" value="lambda repressor-like DNA-binding domains"/>
    <property type="match status" value="1"/>
</dbReference>
<proteinExistence type="predicted"/>
<dbReference type="PROSITE" id="PS50943">
    <property type="entry name" value="HTH_CROC1"/>
    <property type="match status" value="1"/>
</dbReference>
<organism evidence="2 3">
    <name type="scientific">Megasphaera micronuciformis F0359</name>
    <dbReference type="NCBI Taxonomy" id="706434"/>
    <lineage>
        <taxon>Bacteria</taxon>
        <taxon>Bacillati</taxon>
        <taxon>Bacillota</taxon>
        <taxon>Negativicutes</taxon>
        <taxon>Veillonellales</taxon>
        <taxon>Veillonellaceae</taxon>
        <taxon>Megasphaera</taxon>
    </lineage>
</organism>
<accession>E2Z9L5</accession>
<dbReference type="Gene3D" id="1.10.260.40">
    <property type="entry name" value="lambda repressor-like DNA-binding domains"/>
    <property type="match status" value="1"/>
</dbReference>
<protein>
    <submittedName>
        <fullName evidence="2">DNA-binding helix-turn-helix protein</fullName>
    </submittedName>
</protein>
<keyword evidence="3" id="KW-1185">Reference proteome</keyword>
<dbReference type="Pfam" id="PF01381">
    <property type="entry name" value="HTH_3"/>
    <property type="match status" value="1"/>
</dbReference>
<dbReference type="InterPro" id="IPR010982">
    <property type="entry name" value="Lambda_DNA-bd_dom_sf"/>
</dbReference>
<feature type="domain" description="HTH cro/C1-type" evidence="1">
    <location>
        <begin position="10"/>
        <end position="65"/>
    </location>
</feature>
<dbReference type="HOGENOM" id="CLU_2155317_0_0_9"/>
<dbReference type="GO" id="GO:0003677">
    <property type="term" value="F:DNA binding"/>
    <property type="evidence" value="ECO:0007669"/>
    <property type="project" value="UniProtKB-KW"/>
</dbReference>
<keyword evidence="2" id="KW-0238">DNA-binding</keyword>
<gene>
    <name evidence="2" type="ORF">HMPREF9429_00119</name>
</gene>
<dbReference type="EMBL" id="AECS01000003">
    <property type="protein sequence ID" value="EFQ05041.1"/>
    <property type="molecule type" value="Genomic_DNA"/>
</dbReference>
<dbReference type="RefSeq" id="WP_006940829.1">
    <property type="nucleotide sequence ID" value="NZ_GL538177.1"/>
</dbReference>
<dbReference type="InterPro" id="IPR001387">
    <property type="entry name" value="Cro/C1-type_HTH"/>
</dbReference>
<comment type="caution">
    <text evidence="2">The sequence shown here is derived from an EMBL/GenBank/DDBJ whole genome shotgun (WGS) entry which is preliminary data.</text>
</comment>
<evidence type="ECO:0000259" key="1">
    <source>
        <dbReference type="PROSITE" id="PS50943"/>
    </source>
</evidence>
<reference evidence="2" key="1">
    <citation type="submission" date="2010-08" db="EMBL/GenBank/DDBJ databases">
        <authorList>
            <person name="Weinstock G."/>
            <person name="Sodergren E."/>
            <person name="Clifton S."/>
            <person name="Fulton L."/>
            <person name="Fulton B."/>
            <person name="Courtney L."/>
            <person name="Fronick C."/>
            <person name="Harrison M."/>
            <person name="Strong C."/>
            <person name="Farmer C."/>
            <person name="Delahaunty K."/>
            <person name="Markovic C."/>
            <person name="Hall O."/>
            <person name="Minx P."/>
            <person name="Tomlinson C."/>
            <person name="Mitreva M."/>
            <person name="Hou S."/>
            <person name="Chen J."/>
            <person name="Wollam A."/>
            <person name="Pepin K.H."/>
            <person name="Johnson M."/>
            <person name="Bhonagiri V."/>
            <person name="Zhang X."/>
            <person name="Suruliraj S."/>
            <person name="Warren W."/>
            <person name="Chinwalla A."/>
            <person name="Mardis E.R."/>
            <person name="Wilson R.K."/>
        </authorList>
    </citation>
    <scope>NUCLEOTIDE SEQUENCE [LARGE SCALE GENOMIC DNA]</scope>
    <source>
        <strain evidence="2">F0359</strain>
    </source>
</reference>
<dbReference type="AlphaFoldDB" id="E2Z9L5"/>
<name>E2Z9L5_9FIRM</name>
<evidence type="ECO:0000313" key="2">
    <source>
        <dbReference type="EMBL" id="EFQ05041.1"/>
    </source>
</evidence>
<dbReference type="Proteomes" id="UP000003195">
    <property type="component" value="Unassembled WGS sequence"/>
</dbReference>
<dbReference type="CDD" id="cd00093">
    <property type="entry name" value="HTH_XRE"/>
    <property type="match status" value="1"/>
</dbReference>
<dbReference type="SMART" id="SM00530">
    <property type="entry name" value="HTH_XRE"/>
    <property type="match status" value="1"/>
</dbReference>
<sequence length="112" mass="13222">MMEENVSQRINRLREQEELGVYELARMVNVSARTVYEWEKGVVDTVEEAVLTRLAPVLGVTKYYLRTGVHRDLLSPEVEAWLRKPENMEKFMNFYYKELGKESCNHVNRPTL</sequence>
<evidence type="ECO:0000313" key="3">
    <source>
        <dbReference type="Proteomes" id="UP000003195"/>
    </source>
</evidence>